<proteinExistence type="predicted"/>
<dbReference type="AlphaFoldDB" id="A0A671F4S3"/>
<dbReference type="InterPro" id="IPR016186">
    <property type="entry name" value="C-type_lectin-like/link_sf"/>
</dbReference>
<evidence type="ECO:0000256" key="4">
    <source>
        <dbReference type="ARBA" id="ARBA00022968"/>
    </source>
</evidence>
<dbReference type="GeneTree" id="ENSGT00940000154752"/>
<dbReference type="PANTHER" id="PTHR22800:SF242">
    <property type="entry name" value="NKG2-A_NKG2-B TYPE II INTEGRAL MEMBRANE PROTEIN"/>
    <property type="match status" value="1"/>
</dbReference>
<evidence type="ECO:0000256" key="8">
    <source>
        <dbReference type="SAM" id="Phobius"/>
    </source>
</evidence>
<dbReference type="SUPFAM" id="SSF56436">
    <property type="entry name" value="C-type lectin-like"/>
    <property type="match status" value="1"/>
</dbReference>
<evidence type="ECO:0000313" key="10">
    <source>
        <dbReference type="Ensembl" id="ENSRFEP00010020554.1"/>
    </source>
</evidence>
<dbReference type="Gene3D" id="3.10.100.10">
    <property type="entry name" value="Mannose-Binding Protein A, subunit A"/>
    <property type="match status" value="1"/>
</dbReference>
<dbReference type="PANTHER" id="PTHR22800">
    <property type="entry name" value="C-TYPE LECTIN PROTEINS"/>
    <property type="match status" value="1"/>
</dbReference>
<dbReference type="InterPro" id="IPR001304">
    <property type="entry name" value="C-type_lectin-like"/>
</dbReference>
<evidence type="ECO:0000256" key="2">
    <source>
        <dbReference type="ARBA" id="ARBA00022692"/>
    </source>
</evidence>
<keyword evidence="7" id="KW-0325">Glycoprotein</keyword>
<reference evidence="10 11" key="2">
    <citation type="journal article" date="2018" name="Annu Rev Anim Biosci">
        <title>Bat Biology, Genomes, and the Bat1K Project: To Generate Chromosome-Level Genomes for All Living Bat Species.</title>
        <authorList>
            <person name="Teeling E.C."/>
            <person name="Vernes S.C."/>
            <person name="Davalos L.M."/>
            <person name="Ray D.A."/>
            <person name="Gilbert M.T.P."/>
            <person name="Myers E."/>
        </authorList>
    </citation>
    <scope>NUCLEOTIDE SEQUENCE</scope>
</reference>
<evidence type="ECO:0000256" key="7">
    <source>
        <dbReference type="ARBA" id="ARBA00023180"/>
    </source>
</evidence>
<evidence type="ECO:0000256" key="3">
    <source>
        <dbReference type="ARBA" id="ARBA00022734"/>
    </source>
</evidence>
<keyword evidence="4" id="KW-0735">Signal-anchor</keyword>
<dbReference type="InterPro" id="IPR016187">
    <property type="entry name" value="CTDL_fold"/>
</dbReference>
<reference evidence="10" key="5">
    <citation type="submission" date="2025-09" db="UniProtKB">
        <authorList>
            <consortium name="Ensembl"/>
        </authorList>
    </citation>
    <scope>IDENTIFICATION</scope>
</reference>
<accession>A0A671F4S3</accession>
<reference evidence="11" key="3">
    <citation type="submission" date="2018-12" db="EMBL/GenBank/DDBJ databases">
        <title>G10K-VGP greater horseshoe bat female genome, primary haplotype.</title>
        <authorList>
            <person name="Teeling E."/>
            <person name="Myers G."/>
            <person name="Vernes S."/>
            <person name="Pippel M."/>
            <person name="Winkler S."/>
            <person name="Fedrigo O."/>
            <person name="Rhie A."/>
            <person name="Koren S."/>
            <person name="Phillippy A."/>
            <person name="Lewin H."/>
            <person name="Damas J."/>
            <person name="Howe K."/>
            <person name="Mountcastle J."/>
            <person name="Jarvis E.D."/>
        </authorList>
    </citation>
    <scope>NUCLEOTIDE SEQUENCE [LARGE SCALE GENOMIC DNA]</scope>
</reference>
<evidence type="ECO:0000256" key="5">
    <source>
        <dbReference type="ARBA" id="ARBA00022989"/>
    </source>
</evidence>
<dbReference type="InterPro" id="IPR050919">
    <property type="entry name" value="NKG2/CD94_NK_receptors"/>
</dbReference>
<reference evidence="10" key="4">
    <citation type="submission" date="2025-08" db="UniProtKB">
        <authorList>
            <consortium name="Ensembl"/>
        </authorList>
    </citation>
    <scope>IDENTIFICATION</scope>
</reference>
<name>A0A671F4S3_RHIFE</name>
<comment type="subcellular location">
    <subcellularLocation>
        <location evidence="1">Membrane</location>
        <topology evidence="1">Single-pass type II membrane protein</topology>
    </subcellularLocation>
</comment>
<dbReference type="Proteomes" id="UP000472240">
    <property type="component" value="Chromosome 10"/>
</dbReference>
<keyword evidence="5 8" id="KW-1133">Transmembrane helix</keyword>
<feature type="domain" description="C-type lectin" evidence="9">
    <location>
        <begin position="124"/>
        <end position="228"/>
    </location>
</feature>
<dbReference type="FunCoup" id="A0A671F4S3">
    <property type="interactions" value="75"/>
</dbReference>
<dbReference type="GO" id="GO:0030246">
    <property type="term" value="F:carbohydrate binding"/>
    <property type="evidence" value="ECO:0007669"/>
    <property type="project" value="UniProtKB-KW"/>
</dbReference>
<dbReference type="CDD" id="cd03593">
    <property type="entry name" value="CLECT_NK_receptors_like"/>
    <property type="match status" value="1"/>
</dbReference>
<evidence type="ECO:0000313" key="11">
    <source>
        <dbReference type="Proteomes" id="UP000472240"/>
    </source>
</evidence>
<dbReference type="GO" id="GO:0016020">
    <property type="term" value="C:membrane"/>
    <property type="evidence" value="ECO:0007669"/>
    <property type="project" value="UniProtKB-SubCell"/>
</dbReference>
<reference evidence="10 11" key="1">
    <citation type="journal article" date="2015" name="Annu Rev Anim Biosci">
        <title>The Genome 10K Project: a way forward.</title>
        <authorList>
            <person name="Koepfli K.P."/>
            <person name="Paten B."/>
            <person name="O'Brien S.J."/>
            <person name="Koepfli K.P."/>
            <person name="Paten B."/>
            <person name="Antunes A."/>
            <person name="Belov K."/>
            <person name="Bustamante C."/>
            <person name="Castoe T.A."/>
            <person name="Clawson H."/>
            <person name="Crawford A.J."/>
            <person name="Diekhans M."/>
            <person name="Distel D."/>
            <person name="Durbin R."/>
            <person name="Earl D."/>
            <person name="Fujita M.K."/>
            <person name="Gamble T."/>
            <person name="Georges A."/>
            <person name="Gemmell N."/>
            <person name="Gilbert M.T."/>
            <person name="Graves J.M."/>
            <person name="Green R.E."/>
            <person name="Hickey G."/>
            <person name="Jarvis E.D."/>
            <person name="Johnson W."/>
            <person name="Komissarov A."/>
            <person name="Korf I."/>
            <person name="Kuhn R."/>
            <person name="Larkin D.M."/>
            <person name="Lewin H."/>
            <person name="Lopez J.V."/>
            <person name="Ma J."/>
            <person name="Marques-Bonet T."/>
            <person name="Miller W."/>
            <person name="Murphy R."/>
            <person name="Pevzner P."/>
            <person name="Shapiro B."/>
            <person name="Steiner C."/>
            <person name="Tamazian G."/>
            <person name="Venkatesh B."/>
            <person name="Wang J."/>
            <person name="Wayne R."/>
            <person name="Wiley E."/>
            <person name="Yang H."/>
            <person name="Zhang G."/>
            <person name="Haussler D."/>
            <person name="Ryder O."/>
            <person name="O'Brien S.J."/>
        </authorList>
    </citation>
    <scope>NUCLEOTIDE SEQUENCE</scope>
</reference>
<protein>
    <recommendedName>
        <fullName evidence="9">C-type lectin domain-containing protein</fullName>
    </recommendedName>
</protein>
<evidence type="ECO:0000256" key="1">
    <source>
        <dbReference type="ARBA" id="ARBA00004606"/>
    </source>
</evidence>
<dbReference type="SMART" id="SM00034">
    <property type="entry name" value="CLECT"/>
    <property type="match status" value="1"/>
</dbReference>
<dbReference type="InterPro" id="IPR033992">
    <property type="entry name" value="NKR-like_CTLD"/>
</dbReference>
<keyword evidence="2 8" id="KW-0812">Transmembrane</keyword>
<sequence length="231" mass="26270">MDIQIENISKLNLAKDSRRQQPKGKGMKSSILLIEQQTSYEELNLQRLLRIIKGMTRMTTAKWLPSKLIAGILGVFCLVLLYTVVRMIHFIPTIVIPEQSNSPPITRIEKAHHCGHCPKEWFAYSNNCYYISNERKTWTESEITCASKDANLLLIDNEEEEQFLSSISPVSWIGVFRNSSDHQWMLINGSPFKLKITESLSVNDDCAVLSLSGLQSSVCGSPKMYLCKRKV</sequence>
<dbReference type="Ensembl" id="ENSRFET00010022387.1">
    <property type="protein sequence ID" value="ENSRFEP00010020554.1"/>
    <property type="gene ID" value="ENSRFEG00010013651.1"/>
</dbReference>
<dbReference type="PROSITE" id="PS50041">
    <property type="entry name" value="C_TYPE_LECTIN_2"/>
    <property type="match status" value="1"/>
</dbReference>
<dbReference type="Pfam" id="PF00059">
    <property type="entry name" value="Lectin_C"/>
    <property type="match status" value="1"/>
</dbReference>
<evidence type="ECO:0000256" key="6">
    <source>
        <dbReference type="ARBA" id="ARBA00023136"/>
    </source>
</evidence>
<dbReference type="GO" id="GO:0002223">
    <property type="term" value="P:stimulatory C-type lectin receptor signaling pathway"/>
    <property type="evidence" value="ECO:0007669"/>
    <property type="project" value="TreeGrafter"/>
</dbReference>
<keyword evidence="3" id="KW-0430">Lectin</keyword>
<dbReference type="InParanoid" id="A0A671F4S3"/>
<keyword evidence="11" id="KW-1185">Reference proteome</keyword>
<dbReference type="GO" id="GO:0045954">
    <property type="term" value="P:positive regulation of natural killer cell mediated cytotoxicity"/>
    <property type="evidence" value="ECO:0007669"/>
    <property type="project" value="TreeGrafter"/>
</dbReference>
<keyword evidence="6 8" id="KW-0472">Membrane</keyword>
<organism evidence="10 11">
    <name type="scientific">Rhinolophus ferrumequinum</name>
    <name type="common">Greater horseshoe bat</name>
    <dbReference type="NCBI Taxonomy" id="59479"/>
    <lineage>
        <taxon>Eukaryota</taxon>
        <taxon>Metazoa</taxon>
        <taxon>Chordata</taxon>
        <taxon>Craniata</taxon>
        <taxon>Vertebrata</taxon>
        <taxon>Euteleostomi</taxon>
        <taxon>Mammalia</taxon>
        <taxon>Eutheria</taxon>
        <taxon>Laurasiatheria</taxon>
        <taxon>Chiroptera</taxon>
        <taxon>Yinpterochiroptera</taxon>
        <taxon>Rhinolophoidea</taxon>
        <taxon>Rhinolophidae</taxon>
        <taxon>Rhinolophinae</taxon>
        <taxon>Rhinolophus</taxon>
    </lineage>
</organism>
<feature type="transmembrane region" description="Helical" evidence="8">
    <location>
        <begin position="68"/>
        <end position="91"/>
    </location>
</feature>
<evidence type="ECO:0000259" key="9">
    <source>
        <dbReference type="PROSITE" id="PS50041"/>
    </source>
</evidence>